<dbReference type="RefSeq" id="YP_006907074.1">
    <property type="nucleotide sequence ID" value="NC_018850.2"/>
</dbReference>
<evidence type="ECO:0000256" key="2">
    <source>
        <dbReference type="ARBA" id="ARBA00022962"/>
    </source>
</evidence>
<keyword evidence="2 4" id="KW-0315">Glutamine amidotransferase</keyword>
<dbReference type="Gene3D" id="3.60.20.10">
    <property type="entry name" value="Glutamine Phosphoribosylpyrophosphate, subunit 1, domain 1"/>
    <property type="match status" value="1"/>
</dbReference>
<evidence type="ECO:0000256" key="1">
    <source>
        <dbReference type="ARBA" id="ARBA00022679"/>
    </source>
</evidence>
<reference evidence="4 5" key="1">
    <citation type="journal article" date="2013" name="Genome Announc.">
        <title>Complete Genome Sequence of the Pseudomonas fluorescens Bacteriophage UFV-P2.</title>
        <authorList>
            <person name="Eller M.R."/>
            <person name="Salgado R.L."/>
            <person name="Vidigal P.M."/>
            <person name="Alves M.P."/>
            <person name="Dias R.S."/>
            <person name="de Oliveira L.L."/>
            <person name="da Silva C.C."/>
            <person name="de Carvalho A.F."/>
            <person name="De Paula S.O."/>
        </authorList>
    </citation>
    <scope>NUCLEOTIDE SEQUENCE [LARGE SCALE GENOMIC DNA]</scope>
</reference>
<proteinExistence type="predicted"/>
<dbReference type="InterPro" id="IPR017932">
    <property type="entry name" value="GATase_2_dom"/>
</dbReference>
<dbReference type="PANTHER" id="PTHR11907">
    <property type="entry name" value="AMIDOPHOSPHORIBOSYLTRANSFERASE"/>
    <property type="match status" value="1"/>
</dbReference>
<evidence type="ECO:0000313" key="5">
    <source>
        <dbReference type="Proteomes" id="UP000007008"/>
    </source>
</evidence>
<sequence>MCGLVGFYTSTTASDDELQLFKNMLVVDQIRGMHATGVAKVTTRTNTVAIHKRAHDAIDYLAAEDTKEFFAKERGNIYIGHNRYATMGNKADHANAHPFQEGHITLAHNGGVDHWALDLLEGNDKMDVDVDSHMVCMTIAKHGVKKAVEEHLSGAFSLVWWDSEERSLNFIRNNDRPLYMAVLTNGNLVWASEKGMLDVFFARSSNKAPKYRMAPEETIQGRHYKFRFTEAGTRIGTGPDVQDLKFHEAEVPKSVAAWFGSHYGSQNQNSSQRNSAANYAANTEERVNNLLVNRGLPFRYKSVVTADSVAVEAYEHSVGFGKIEGVERQSDQLVCAYGIDLEDFGNTKVFRGVVNDAYLVTRLGKQELCVVLGNTAKSCFDDSFDLKDDSYFGTMSQSASKVVELKPKKIVQQGEPVRYPLKTCGHTFPSSAEFVDFVSQGCGGCGKVPTPYDRRNHKLTVYEGKAFQGLLEDCEFLCGECCEEGM</sequence>
<feature type="domain" description="Glutamine amidotransferase type-2" evidence="3">
    <location>
        <begin position="2"/>
        <end position="224"/>
    </location>
</feature>
<protein>
    <submittedName>
        <fullName evidence="4">Glutamine amidotransferase</fullName>
    </submittedName>
</protein>
<evidence type="ECO:0000313" key="4">
    <source>
        <dbReference type="EMBL" id="AFU62948.1"/>
    </source>
</evidence>
<dbReference type="SUPFAM" id="SSF56235">
    <property type="entry name" value="N-terminal nucleophile aminohydrolases (Ntn hydrolases)"/>
    <property type="match status" value="1"/>
</dbReference>
<dbReference type="EMBL" id="JX863101">
    <property type="protein sequence ID" value="AFU62948.1"/>
    <property type="molecule type" value="Genomic_DNA"/>
</dbReference>
<evidence type="ECO:0000259" key="3">
    <source>
        <dbReference type="PROSITE" id="PS51278"/>
    </source>
</evidence>
<accession>K0IMS7</accession>
<keyword evidence="5" id="KW-1185">Reference proteome</keyword>
<dbReference type="Pfam" id="PF13522">
    <property type="entry name" value="GATase_6"/>
    <property type="match status" value="1"/>
</dbReference>
<dbReference type="OrthoDB" id="8089at10239"/>
<keyword evidence="1 4" id="KW-0808">Transferase</keyword>
<dbReference type="KEGG" id="vg:13828904"/>
<dbReference type="CDD" id="cd00352">
    <property type="entry name" value="Gn_AT_II"/>
    <property type="match status" value="1"/>
</dbReference>
<dbReference type="GO" id="GO:0016740">
    <property type="term" value="F:transferase activity"/>
    <property type="evidence" value="ECO:0007669"/>
    <property type="project" value="UniProtKB-KW"/>
</dbReference>
<name>K0IMS7_9CAUD</name>
<dbReference type="PROSITE" id="PS51278">
    <property type="entry name" value="GATASE_TYPE_2"/>
    <property type="match status" value="1"/>
</dbReference>
<organism evidence="4 5">
    <name type="scientific">Pseudomonas phage UFV-P2</name>
    <dbReference type="NCBI Taxonomy" id="1235661"/>
    <lineage>
        <taxon>Viruses</taxon>
        <taxon>Duplodnaviria</taxon>
        <taxon>Heunggongvirae</taxon>
        <taxon>Uroviricota</taxon>
        <taxon>Caudoviricetes</taxon>
        <taxon>Vicosavirus</taxon>
        <taxon>Vicosavirus UFVP2</taxon>
    </lineage>
</organism>
<dbReference type="InterPro" id="IPR029055">
    <property type="entry name" value="Ntn_hydrolases_N"/>
</dbReference>
<dbReference type="GeneID" id="13828904"/>
<dbReference type="Proteomes" id="UP000007008">
    <property type="component" value="Segment"/>
</dbReference>